<dbReference type="PANTHER" id="PTHR30055">
    <property type="entry name" value="HTH-TYPE TRANSCRIPTIONAL REGULATOR RUTR"/>
    <property type="match status" value="1"/>
</dbReference>
<dbReference type="PROSITE" id="PS50977">
    <property type="entry name" value="HTH_TETR_2"/>
    <property type="match status" value="2"/>
</dbReference>
<feature type="domain" description="HTH tetR-type" evidence="5">
    <location>
        <begin position="6"/>
        <end position="66"/>
    </location>
</feature>
<evidence type="ECO:0000313" key="7">
    <source>
        <dbReference type="Proteomes" id="UP001229651"/>
    </source>
</evidence>
<reference evidence="6 7" key="1">
    <citation type="submission" date="2023-07" db="EMBL/GenBank/DDBJ databases">
        <title>Sequencing the genomes of 1000 actinobacteria strains.</title>
        <authorList>
            <person name="Klenk H.-P."/>
        </authorList>
    </citation>
    <scope>NUCLEOTIDE SEQUENCE [LARGE SCALE GENOMIC DNA]</scope>
    <source>
        <strain evidence="6 7">DSM 45805</strain>
    </source>
</reference>
<dbReference type="InterPro" id="IPR041490">
    <property type="entry name" value="KstR2_TetR_C"/>
</dbReference>
<proteinExistence type="predicted"/>
<gene>
    <name evidence="6" type="ORF">FB470_004298</name>
</gene>
<evidence type="ECO:0000259" key="5">
    <source>
        <dbReference type="PROSITE" id="PS50977"/>
    </source>
</evidence>
<dbReference type="PANTHER" id="PTHR30055:SF234">
    <property type="entry name" value="HTH-TYPE TRANSCRIPTIONAL REGULATOR BETI"/>
    <property type="match status" value="1"/>
</dbReference>
<dbReference type="SUPFAM" id="SSF46689">
    <property type="entry name" value="Homeodomain-like"/>
    <property type="match status" value="2"/>
</dbReference>
<dbReference type="InterPro" id="IPR050109">
    <property type="entry name" value="HTH-type_TetR-like_transc_reg"/>
</dbReference>
<evidence type="ECO:0000256" key="2">
    <source>
        <dbReference type="ARBA" id="ARBA00023125"/>
    </source>
</evidence>
<keyword evidence="7" id="KW-1185">Reference proteome</keyword>
<evidence type="ECO:0000256" key="4">
    <source>
        <dbReference type="PROSITE-ProRule" id="PRU00335"/>
    </source>
</evidence>
<dbReference type="Proteomes" id="UP001229651">
    <property type="component" value="Unassembled WGS sequence"/>
</dbReference>
<dbReference type="Gene3D" id="1.10.10.60">
    <property type="entry name" value="Homeodomain-like"/>
    <property type="match status" value="2"/>
</dbReference>
<protein>
    <submittedName>
        <fullName evidence="6">AcrR family transcriptional regulator</fullName>
    </submittedName>
</protein>
<organism evidence="6 7">
    <name type="scientific">Amycolatopsis thermophila</name>
    <dbReference type="NCBI Taxonomy" id="206084"/>
    <lineage>
        <taxon>Bacteria</taxon>
        <taxon>Bacillati</taxon>
        <taxon>Actinomycetota</taxon>
        <taxon>Actinomycetes</taxon>
        <taxon>Pseudonocardiales</taxon>
        <taxon>Pseudonocardiaceae</taxon>
        <taxon>Amycolatopsis</taxon>
    </lineage>
</organism>
<dbReference type="Gene3D" id="1.10.357.10">
    <property type="entry name" value="Tetracycline Repressor, domain 2"/>
    <property type="match status" value="2"/>
</dbReference>
<dbReference type="InterPro" id="IPR009057">
    <property type="entry name" value="Homeodomain-like_sf"/>
</dbReference>
<dbReference type="PRINTS" id="PR00455">
    <property type="entry name" value="HTHTETR"/>
</dbReference>
<dbReference type="RefSeq" id="WP_306994167.1">
    <property type="nucleotide sequence ID" value="NZ_JAUSUT010000001.1"/>
</dbReference>
<feature type="DNA-binding region" description="H-T-H motif" evidence="4">
    <location>
        <begin position="29"/>
        <end position="48"/>
    </location>
</feature>
<accession>A0ABU0EYW4</accession>
<keyword evidence="2 4" id="KW-0238">DNA-binding</keyword>
<evidence type="ECO:0000313" key="6">
    <source>
        <dbReference type="EMBL" id="MDQ0380304.1"/>
    </source>
</evidence>
<feature type="domain" description="HTH tetR-type" evidence="5">
    <location>
        <begin position="207"/>
        <end position="267"/>
    </location>
</feature>
<keyword evidence="1" id="KW-0805">Transcription regulation</keyword>
<dbReference type="Pfam" id="PF00440">
    <property type="entry name" value="TetR_N"/>
    <property type="match status" value="2"/>
</dbReference>
<name>A0ABU0EYW4_9PSEU</name>
<evidence type="ECO:0000256" key="1">
    <source>
        <dbReference type="ARBA" id="ARBA00023015"/>
    </source>
</evidence>
<comment type="caution">
    <text evidence="6">The sequence shown here is derived from an EMBL/GenBank/DDBJ whole genome shotgun (WGS) entry which is preliminary data.</text>
</comment>
<dbReference type="EMBL" id="JAUSUT010000001">
    <property type="protein sequence ID" value="MDQ0380304.1"/>
    <property type="molecule type" value="Genomic_DNA"/>
</dbReference>
<sequence length="393" mass="42919">MGTRSAGRRADLLAASARLFRERGFGGVSVADVADQVGITASAVYKHFPGKKVLLSEPIREMVLTWRDREMLALAEGGDPETVLRRLTTTVVAVVLERPDVVGLWHQEAHHLPAEVRDELIAVRVEGVGLWSRVLREVRPELDAGQSEFRIRAALGLLNCVPVLPRRRLRAQAPTLETLVLATLLAPPPPPELLELGAVERAHEAATGRRAEILAGAARLFRTRGYHAVGIDDIGHAIGIAGPSLYSHYPSKAALLTALIEETADELCWCGARALATGDDPAKVLELLVSAHVRTALADRDRISVWMTEAHHIPRELGRQVRQDRQRYLDYWVRAVRALRPELSEQVAQTASRSVMELIHAVARSSRFAGAPRLAEWTAGLALAALTAPELAG</sequence>
<dbReference type="Pfam" id="PF17932">
    <property type="entry name" value="TetR_C_24"/>
    <property type="match status" value="1"/>
</dbReference>
<dbReference type="InterPro" id="IPR001647">
    <property type="entry name" value="HTH_TetR"/>
</dbReference>
<feature type="DNA-binding region" description="H-T-H motif" evidence="4">
    <location>
        <begin position="230"/>
        <end position="249"/>
    </location>
</feature>
<evidence type="ECO:0000256" key="3">
    <source>
        <dbReference type="ARBA" id="ARBA00023163"/>
    </source>
</evidence>
<keyword evidence="3" id="KW-0804">Transcription</keyword>